<dbReference type="AlphaFoldDB" id="A0A8J3ILZ0"/>
<evidence type="ECO:0000259" key="8">
    <source>
        <dbReference type="PROSITE" id="PS50850"/>
    </source>
</evidence>
<keyword evidence="5 7" id="KW-1133">Transmembrane helix</keyword>
<feature type="transmembrane region" description="Helical" evidence="7">
    <location>
        <begin position="77"/>
        <end position="95"/>
    </location>
</feature>
<proteinExistence type="inferred from homology"/>
<dbReference type="PANTHER" id="PTHR23514:SF3">
    <property type="entry name" value="BYPASS OF STOP CODON PROTEIN 6"/>
    <property type="match status" value="1"/>
</dbReference>
<sequence length="420" mass="45342">MGTQKQSLLRLQIGMAFFGLLLVGLLSGAWGVLLPGLSDFYRINKSVVGLLFFASATGYFLSALCSGFLTQKLGLRWYLILGTAAFLAGNLILFIKPPFALVLLTRIFMGIGVAVIEAGLNMFIAALPKNNTSYLNYLHAFFGVGALIGPVVASFLLNAQWDWSATFLVWAAVTLLLLVGFIFFFHQPPVITAEESGEAMEGQKAQQLTTSAESSLLAALKLPIVWLATFYLFVYCGVETSIGNWAYSFLLEQRQEPELLAGWIVSGYWMGLTLGRFIFSDLAKRLHISISGMMYLALGGTLLGLLILTTVPGVAADALGFGLIGFSIGPIYPTTVALVPNLVPARVVANTIGFLIGLSTLGIAIFPWFAGTLAQYSGIWSLLPYTAVLALTMGCFWWGIARKLKTAAKSEIALEEKLTA</sequence>
<accession>A0A8J3ILZ0</accession>
<evidence type="ECO:0000313" key="9">
    <source>
        <dbReference type="EMBL" id="GHO94024.1"/>
    </source>
</evidence>
<organism evidence="9 10">
    <name type="scientific">Reticulibacter mediterranei</name>
    <dbReference type="NCBI Taxonomy" id="2778369"/>
    <lineage>
        <taxon>Bacteria</taxon>
        <taxon>Bacillati</taxon>
        <taxon>Chloroflexota</taxon>
        <taxon>Ktedonobacteria</taxon>
        <taxon>Ktedonobacterales</taxon>
        <taxon>Reticulibacteraceae</taxon>
        <taxon>Reticulibacter</taxon>
    </lineage>
</organism>
<dbReference type="InterPro" id="IPR020846">
    <property type="entry name" value="MFS_dom"/>
</dbReference>
<dbReference type="RefSeq" id="WP_220204786.1">
    <property type="nucleotide sequence ID" value="NZ_BNJK01000001.1"/>
</dbReference>
<dbReference type="EMBL" id="BNJK01000001">
    <property type="protein sequence ID" value="GHO94024.1"/>
    <property type="molecule type" value="Genomic_DNA"/>
</dbReference>
<evidence type="ECO:0000256" key="1">
    <source>
        <dbReference type="ARBA" id="ARBA00004651"/>
    </source>
</evidence>
<evidence type="ECO:0000256" key="2">
    <source>
        <dbReference type="ARBA" id="ARBA00008335"/>
    </source>
</evidence>
<feature type="transmembrane region" description="Helical" evidence="7">
    <location>
        <begin position="107"/>
        <end position="127"/>
    </location>
</feature>
<evidence type="ECO:0000256" key="4">
    <source>
        <dbReference type="ARBA" id="ARBA00022692"/>
    </source>
</evidence>
<feature type="transmembrane region" description="Helical" evidence="7">
    <location>
        <begin position="382"/>
        <end position="400"/>
    </location>
</feature>
<feature type="transmembrane region" description="Helical" evidence="7">
    <location>
        <begin position="347"/>
        <end position="370"/>
    </location>
</feature>
<dbReference type="PROSITE" id="PS50850">
    <property type="entry name" value="MFS"/>
    <property type="match status" value="1"/>
</dbReference>
<evidence type="ECO:0000256" key="6">
    <source>
        <dbReference type="ARBA" id="ARBA00023136"/>
    </source>
</evidence>
<keyword evidence="4 7" id="KW-0812">Transmembrane</keyword>
<evidence type="ECO:0000256" key="3">
    <source>
        <dbReference type="ARBA" id="ARBA00022448"/>
    </source>
</evidence>
<dbReference type="InterPro" id="IPR036259">
    <property type="entry name" value="MFS_trans_sf"/>
</dbReference>
<dbReference type="InterPro" id="IPR051788">
    <property type="entry name" value="MFS_Transporter"/>
</dbReference>
<protein>
    <submittedName>
        <fullName evidence="9">MFS transporter</fullName>
    </submittedName>
</protein>
<feature type="transmembrane region" description="Helical" evidence="7">
    <location>
        <begin position="134"/>
        <end position="157"/>
    </location>
</feature>
<feature type="transmembrane region" description="Helical" evidence="7">
    <location>
        <begin position="319"/>
        <end position="340"/>
    </location>
</feature>
<comment type="subcellular location">
    <subcellularLocation>
        <location evidence="1">Cell membrane</location>
        <topology evidence="1">Multi-pass membrane protein</topology>
    </subcellularLocation>
</comment>
<keyword evidence="6 7" id="KW-0472">Membrane</keyword>
<feature type="domain" description="Major facilitator superfamily (MFS) profile" evidence="8">
    <location>
        <begin position="12"/>
        <end position="405"/>
    </location>
</feature>
<reference evidence="9" key="1">
    <citation type="submission" date="2020-10" db="EMBL/GenBank/DDBJ databases">
        <title>Taxonomic study of unclassified bacteria belonging to the class Ktedonobacteria.</title>
        <authorList>
            <person name="Yabe S."/>
            <person name="Wang C.M."/>
            <person name="Zheng Y."/>
            <person name="Sakai Y."/>
            <person name="Cavaletti L."/>
            <person name="Monciardini P."/>
            <person name="Donadio S."/>
        </authorList>
    </citation>
    <scope>NUCLEOTIDE SEQUENCE</scope>
    <source>
        <strain evidence="9">ID150040</strain>
    </source>
</reference>
<evidence type="ECO:0000313" key="10">
    <source>
        <dbReference type="Proteomes" id="UP000597444"/>
    </source>
</evidence>
<dbReference type="Pfam" id="PF07690">
    <property type="entry name" value="MFS_1"/>
    <property type="match status" value="1"/>
</dbReference>
<dbReference type="GO" id="GO:0022857">
    <property type="term" value="F:transmembrane transporter activity"/>
    <property type="evidence" value="ECO:0007669"/>
    <property type="project" value="InterPro"/>
</dbReference>
<dbReference type="SUPFAM" id="SSF103473">
    <property type="entry name" value="MFS general substrate transporter"/>
    <property type="match status" value="1"/>
</dbReference>
<feature type="transmembrane region" description="Helical" evidence="7">
    <location>
        <begin position="47"/>
        <end position="70"/>
    </location>
</feature>
<feature type="transmembrane region" description="Helical" evidence="7">
    <location>
        <begin position="286"/>
        <end position="307"/>
    </location>
</feature>
<dbReference type="PANTHER" id="PTHR23514">
    <property type="entry name" value="BYPASS OF STOP CODON PROTEIN 6"/>
    <property type="match status" value="1"/>
</dbReference>
<dbReference type="InterPro" id="IPR011701">
    <property type="entry name" value="MFS"/>
</dbReference>
<name>A0A8J3ILZ0_9CHLR</name>
<comment type="similarity">
    <text evidence="2">Belongs to the major facilitator superfamily.</text>
</comment>
<feature type="transmembrane region" description="Helical" evidence="7">
    <location>
        <begin position="259"/>
        <end position="279"/>
    </location>
</feature>
<dbReference type="Proteomes" id="UP000597444">
    <property type="component" value="Unassembled WGS sequence"/>
</dbReference>
<keyword evidence="10" id="KW-1185">Reference proteome</keyword>
<keyword evidence="3" id="KW-0813">Transport</keyword>
<dbReference type="Gene3D" id="1.20.1250.20">
    <property type="entry name" value="MFS general substrate transporter like domains"/>
    <property type="match status" value="2"/>
</dbReference>
<comment type="caution">
    <text evidence="9">The sequence shown here is derived from an EMBL/GenBank/DDBJ whole genome shotgun (WGS) entry which is preliminary data.</text>
</comment>
<gene>
    <name evidence="9" type="ORF">KSF_040720</name>
</gene>
<feature type="transmembrane region" description="Helical" evidence="7">
    <location>
        <begin position="163"/>
        <end position="185"/>
    </location>
</feature>
<feature type="transmembrane region" description="Helical" evidence="7">
    <location>
        <begin position="224"/>
        <end position="247"/>
    </location>
</feature>
<dbReference type="GO" id="GO:0005886">
    <property type="term" value="C:plasma membrane"/>
    <property type="evidence" value="ECO:0007669"/>
    <property type="project" value="UniProtKB-SubCell"/>
</dbReference>
<evidence type="ECO:0000256" key="5">
    <source>
        <dbReference type="ARBA" id="ARBA00022989"/>
    </source>
</evidence>
<evidence type="ECO:0000256" key="7">
    <source>
        <dbReference type="SAM" id="Phobius"/>
    </source>
</evidence>